<dbReference type="CDD" id="cd07814">
    <property type="entry name" value="SRPBCC_CalC_Aha1-like"/>
    <property type="match status" value="1"/>
</dbReference>
<protein>
    <submittedName>
        <fullName evidence="3">SRPBCC domain-containing protein</fullName>
    </submittedName>
</protein>
<organism evidence="3 4">
    <name type="scientific">Flavobacterium suzhouense</name>
    <dbReference type="NCBI Taxonomy" id="1529638"/>
    <lineage>
        <taxon>Bacteria</taxon>
        <taxon>Pseudomonadati</taxon>
        <taxon>Bacteroidota</taxon>
        <taxon>Flavobacteriia</taxon>
        <taxon>Flavobacteriales</taxon>
        <taxon>Flavobacteriaceae</taxon>
        <taxon>Flavobacterium</taxon>
    </lineage>
</organism>
<dbReference type="SUPFAM" id="SSF55961">
    <property type="entry name" value="Bet v1-like"/>
    <property type="match status" value="1"/>
</dbReference>
<keyword evidence="4" id="KW-1185">Reference proteome</keyword>
<comment type="similarity">
    <text evidence="1">Belongs to the AHA1 family.</text>
</comment>
<feature type="domain" description="Activator of Hsp90 ATPase homologue 1/2-like C-terminal" evidence="2">
    <location>
        <begin position="13"/>
        <end position="143"/>
    </location>
</feature>
<name>A0ABW5NT93_9FLAO</name>
<dbReference type="EMBL" id="JBHUMD010000007">
    <property type="protein sequence ID" value="MFD2601938.1"/>
    <property type="molecule type" value="Genomic_DNA"/>
</dbReference>
<dbReference type="InterPro" id="IPR013538">
    <property type="entry name" value="ASHA1/2-like_C"/>
</dbReference>
<dbReference type="Proteomes" id="UP001597480">
    <property type="component" value="Unassembled WGS sequence"/>
</dbReference>
<evidence type="ECO:0000313" key="4">
    <source>
        <dbReference type="Proteomes" id="UP001597480"/>
    </source>
</evidence>
<proteinExistence type="inferred from homology"/>
<dbReference type="RefSeq" id="WP_379820443.1">
    <property type="nucleotide sequence ID" value="NZ_JBHUMD010000007.1"/>
</dbReference>
<gene>
    <name evidence="3" type="ORF">ACFSR3_07715</name>
</gene>
<accession>A0ABW5NT93</accession>
<evidence type="ECO:0000259" key="2">
    <source>
        <dbReference type="Pfam" id="PF08327"/>
    </source>
</evidence>
<evidence type="ECO:0000313" key="3">
    <source>
        <dbReference type="EMBL" id="MFD2601938.1"/>
    </source>
</evidence>
<sequence>MSAKIIHKTVNLKASPERVWQVLLESPYIEEWYAEFGEDLKVETDWSPGSKYRVVDKNGFGMIGKIAENVPMKTLSIEPEGMVKDHKDDFESAEAKQLKGNRETYWLSETAEGTKLDIESACSEEYAGMMADMWDKALVTIKKLAEK</sequence>
<reference evidence="4" key="1">
    <citation type="journal article" date="2019" name="Int. J. Syst. Evol. Microbiol.">
        <title>The Global Catalogue of Microorganisms (GCM) 10K type strain sequencing project: providing services to taxonomists for standard genome sequencing and annotation.</title>
        <authorList>
            <consortium name="The Broad Institute Genomics Platform"/>
            <consortium name="The Broad Institute Genome Sequencing Center for Infectious Disease"/>
            <person name="Wu L."/>
            <person name="Ma J."/>
        </authorList>
    </citation>
    <scope>NUCLEOTIDE SEQUENCE [LARGE SCALE GENOMIC DNA]</scope>
    <source>
        <strain evidence="4">KCTC 42107</strain>
    </source>
</reference>
<comment type="caution">
    <text evidence="3">The sequence shown here is derived from an EMBL/GenBank/DDBJ whole genome shotgun (WGS) entry which is preliminary data.</text>
</comment>
<dbReference type="Gene3D" id="3.30.530.20">
    <property type="match status" value="1"/>
</dbReference>
<evidence type="ECO:0000256" key="1">
    <source>
        <dbReference type="ARBA" id="ARBA00006817"/>
    </source>
</evidence>
<dbReference type="Pfam" id="PF08327">
    <property type="entry name" value="AHSA1"/>
    <property type="match status" value="1"/>
</dbReference>
<dbReference type="InterPro" id="IPR023393">
    <property type="entry name" value="START-like_dom_sf"/>
</dbReference>